<keyword evidence="3" id="KW-0597">Phosphoprotein</keyword>
<comment type="caution">
    <text evidence="19">The sequence shown here is derived from an EMBL/GenBank/DDBJ whole genome shotgun (WGS) entry which is preliminary data.</text>
</comment>
<evidence type="ECO:0000259" key="18">
    <source>
        <dbReference type="PROSITE" id="PS51914"/>
    </source>
</evidence>
<dbReference type="InterPro" id="IPR000296">
    <property type="entry name" value="Man-6-P_rcpt_cation_dep"/>
</dbReference>
<dbReference type="SUPFAM" id="SSF50911">
    <property type="entry name" value="Mannose 6-phosphate receptor domain"/>
    <property type="match status" value="1"/>
</dbReference>
<dbReference type="PRINTS" id="PR00715">
    <property type="entry name" value="MAN6PRECEPTR"/>
</dbReference>
<dbReference type="EMBL" id="JADWDJ010000013">
    <property type="protein sequence ID" value="KAG5270809.1"/>
    <property type="molecule type" value="Genomic_DNA"/>
</dbReference>
<keyword evidence="10" id="KW-0325">Glycoprotein</keyword>
<dbReference type="GO" id="GO:0019904">
    <property type="term" value="F:protein domain specific binding"/>
    <property type="evidence" value="ECO:0007669"/>
    <property type="project" value="InterPro"/>
</dbReference>
<keyword evidence="2" id="KW-0813">Transport</keyword>
<dbReference type="InterPro" id="IPR009011">
    <property type="entry name" value="Man6P_isomerase_rcpt-bd_dom_sf"/>
</dbReference>
<keyword evidence="20" id="KW-1185">Reference proteome</keyword>
<evidence type="ECO:0000256" key="14">
    <source>
        <dbReference type="ARBA" id="ARBA00069343"/>
    </source>
</evidence>
<dbReference type="GO" id="GO:0005765">
    <property type="term" value="C:lysosomal membrane"/>
    <property type="evidence" value="ECO:0007669"/>
    <property type="project" value="UniProtKB-SubCell"/>
</dbReference>
<keyword evidence="8" id="KW-1015">Disulfide bond</keyword>
<comment type="function">
    <text evidence="13">Transport of phosphorylated lysosomal enzymes from the Golgi complex and the cell surface to lysosomes. Lysosomal enzymes bearing phosphomannosyl residues bind specifically to mannose-6-phosphate receptors in the Golgi apparatus and the resulting receptor-ligand complex is transported to an acidic prelyosomal compartment where the low pH mediates the dissociation of the complex.</text>
</comment>
<protein>
    <recommendedName>
        <fullName evidence="14">Cation-dependent mannose-6-phosphate receptor</fullName>
    </recommendedName>
</protein>
<proteinExistence type="predicted"/>
<organism evidence="19 20">
    <name type="scientific">Alosa alosa</name>
    <name type="common">allis shad</name>
    <dbReference type="NCBI Taxonomy" id="278164"/>
    <lineage>
        <taxon>Eukaryota</taxon>
        <taxon>Metazoa</taxon>
        <taxon>Chordata</taxon>
        <taxon>Craniata</taxon>
        <taxon>Vertebrata</taxon>
        <taxon>Euteleostomi</taxon>
        <taxon>Actinopterygii</taxon>
        <taxon>Neopterygii</taxon>
        <taxon>Teleostei</taxon>
        <taxon>Clupei</taxon>
        <taxon>Clupeiformes</taxon>
        <taxon>Clupeoidei</taxon>
        <taxon>Clupeidae</taxon>
        <taxon>Alosa</taxon>
    </lineage>
</organism>
<evidence type="ECO:0000256" key="9">
    <source>
        <dbReference type="ARBA" id="ARBA00023170"/>
    </source>
</evidence>
<keyword evidence="9" id="KW-0675">Receptor</keyword>
<comment type="subcellular location">
    <subcellularLocation>
        <location evidence="12">Endomembrane system</location>
        <topology evidence="12">Single-pass type I membrane protein</topology>
    </subcellularLocation>
    <subcellularLocation>
        <location evidence="1">Lysosome membrane</location>
        <topology evidence="1">Single-pass membrane protein</topology>
    </subcellularLocation>
</comment>
<dbReference type="GO" id="GO:0005802">
    <property type="term" value="C:trans-Golgi network"/>
    <property type="evidence" value="ECO:0007669"/>
    <property type="project" value="TreeGrafter"/>
</dbReference>
<dbReference type="PANTHER" id="PTHR15071:SF29">
    <property type="entry name" value="CATION-DEPENDENT MANNOSE-6-PHOSPHATE RECEPTOR"/>
    <property type="match status" value="1"/>
</dbReference>
<evidence type="ECO:0000256" key="16">
    <source>
        <dbReference type="SAM" id="Phobius"/>
    </source>
</evidence>
<evidence type="ECO:0000256" key="13">
    <source>
        <dbReference type="ARBA" id="ARBA00059814"/>
    </source>
</evidence>
<dbReference type="PROSITE" id="PS51914">
    <property type="entry name" value="MRH"/>
    <property type="match status" value="1"/>
</dbReference>
<reference evidence="19" key="1">
    <citation type="submission" date="2020-10" db="EMBL/GenBank/DDBJ databases">
        <title>Chromosome-scale genome assembly of the Allis shad, Alosa alosa.</title>
        <authorList>
            <person name="Margot Z."/>
            <person name="Christophe K."/>
            <person name="Cabau C."/>
            <person name="Louis A."/>
            <person name="Berthelot C."/>
            <person name="Parey E."/>
            <person name="Roest Crollius H."/>
            <person name="Montfort J."/>
            <person name="Robinson-Rechavi M."/>
            <person name="Bucao C."/>
            <person name="Bouchez O."/>
            <person name="Gislard M."/>
            <person name="Lluch J."/>
            <person name="Milhes M."/>
            <person name="Lampietro C."/>
            <person name="Lopez Roques C."/>
            <person name="Donnadieu C."/>
            <person name="Braasch I."/>
            <person name="Desvignes T."/>
            <person name="Postlethwait J."/>
            <person name="Bobe J."/>
            <person name="Guiguen Y."/>
        </authorList>
    </citation>
    <scope>NUCLEOTIDE SEQUENCE</scope>
    <source>
        <strain evidence="19">M-15738</strain>
        <tissue evidence="19">Blood</tissue>
    </source>
</reference>
<evidence type="ECO:0000256" key="5">
    <source>
        <dbReference type="ARBA" id="ARBA00022729"/>
    </source>
</evidence>
<evidence type="ECO:0000256" key="15">
    <source>
        <dbReference type="SAM" id="MobiDB-lite"/>
    </source>
</evidence>
<dbReference type="InterPro" id="IPR028927">
    <property type="entry name" value="Man-6-P_rcpt"/>
</dbReference>
<evidence type="ECO:0000256" key="7">
    <source>
        <dbReference type="ARBA" id="ARBA00023136"/>
    </source>
</evidence>
<dbReference type="Pfam" id="PF02157">
    <property type="entry name" value="Man-6-P_recep"/>
    <property type="match status" value="1"/>
</dbReference>
<evidence type="ECO:0000256" key="6">
    <source>
        <dbReference type="ARBA" id="ARBA00022989"/>
    </source>
</evidence>
<accession>A0AAV6G6R4</accession>
<evidence type="ECO:0000313" key="19">
    <source>
        <dbReference type="EMBL" id="KAG5270809.1"/>
    </source>
</evidence>
<dbReference type="Proteomes" id="UP000823561">
    <property type="component" value="Chromosome 13"/>
</dbReference>
<dbReference type="FunFam" id="2.70.130.10:FF:000008">
    <property type="entry name" value="Cation-dependent mannose-6-phosphate receptor"/>
    <property type="match status" value="1"/>
</dbReference>
<dbReference type="GO" id="GO:0005768">
    <property type="term" value="C:endosome"/>
    <property type="evidence" value="ECO:0007669"/>
    <property type="project" value="InterPro"/>
</dbReference>
<evidence type="ECO:0000256" key="17">
    <source>
        <dbReference type="SAM" id="SignalP"/>
    </source>
</evidence>
<evidence type="ECO:0000256" key="11">
    <source>
        <dbReference type="ARBA" id="ARBA00023228"/>
    </source>
</evidence>
<feature type="chain" id="PRO_5043742114" description="Cation-dependent mannose-6-phosphate receptor" evidence="17">
    <location>
        <begin position="21"/>
        <end position="266"/>
    </location>
</feature>
<evidence type="ECO:0000256" key="2">
    <source>
        <dbReference type="ARBA" id="ARBA00022448"/>
    </source>
</evidence>
<keyword evidence="6 16" id="KW-1133">Transmembrane helix</keyword>
<evidence type="ECO:0000256" key="1">
    <source>
        <dbReference type="ARBA" id="ARBA00004363"/>
    </source>
</evidence>
<feature type="transmembrane region" description="Helical" evidence="16">
    <location>
        <begin position="174"/>
        <end position="198"/>
    </location>
</feature>
<evidence type="ECO:0000256" key="10">
    <source>
        <dbReference type="ARBA" id="ARBA00023180"/>
    </source>
</evidence>
<dbReference type="Gene3D" id="2.70.130.10">
    <property type="entry name" value="Mannose-6-phosphate receptor binding domain"/>
    <property type="match status" value="1"/>
</dbReference>
<feature type="domain" description="MRH" evidence="18">
    <location>
        <begin position="25"/>
        <end position="169"/>
    </location>
</feature>
<dbReference type="GO" id="GO:0006622">
    <property type="term" value="P:protein targeting to lysosome"/>
    <property type="evidence" value="ECO:0007669"/>
    <property type="project" value="InterPro"/>
</dbReference>
<dbReference type="PANTHER" id="PTHR15071">
    <property type="entry name" value="MANNOSE-6-PHOSPHATE RECEPTOR FAMILY MEMBER"/>
    <property type="match status" value="1"/>
</dbReference>
<keyword evidence="4 16" id="KW-0812">Transmembrane</keyword>
<sequence length="266" mass="28853">MSLVVAITFQLMLLMVGGRADSNTKNCKLGTGADERAALNLLEPLTNKTYTGIHNIRNESYTYQFQVCGDVGGVKGGGVVQIDAKGKKVLIGSYNATQAISGSDWVLLIYGLGEKYDQHCSNEQRRALIMISCDPNVVASSLKVVVENRDRSEDCFYLFEMDSSAVCPVGPSKLSAGSVLLIIAVCCLAVYLIGGFLYMRLVVGAKGVEQFPHYAFWSEIGNLSADGCDFVCRSRGNRQDPPTHTGVATEPLGEEPDERDDHLLPM</sequence>
<feature type="signal peptide" evidence="17">
    <location>
        <begin position="1"/>
        <end position="20"/>
    </location>
</feature>
<evidence type="ECO:0000256" key="12">
    <source>
        <dbReference type="ARBA" id="ARBA00046288"/>
    </source>
</evidence>
<keyword evidence="7 16" id="KW-0472">Membrane</keyword>
<evidence type="ECO:0000256" key="8">
    <source>
        <dbReference type="ARBA" id="ARBA00023157"/>
    </source>
</evidence>
<name>A0AAV6G6R4_9TELE</name>
<dbReference type="AlphaFoldDB" id="A0AAV6G6R4"/>
<evidence type="ECO:0000256" key="4">
    <source>
        <dbReference type="ARBA" id="ARBA00022692"/>
    </source>
</evidence>
<keyword evidence="5 17" id="KW-0732">Signal</keyword>
<evidence type="ECO:0000313" key="20">
    <source>
        <dbReference type="Proteomes" id="UP000823561"/>
    </source>
</evidence>
<gene>
    <name evidence="19" type="ORF">AALO_G00172550</name>
</gene>
<feature type="region of interest" description="Disordered" evidence="15">
    <location>
        <begin position="238"/>
        <end position="266"/>
    </location>
</feature>
<evidence type="ECO:0000256" key="3">
    <source>
        <dbReference type="ARBA" id="ARBA00022553"/>
    </source>
</evidence>
<keyword evidence="11" id="KW-0458">Lysosome</keyword>
<dbReference type="InterPro" id="IPR044865">
    <property type="entry name" value="MRH_dom"/>
</dbReference>